<feature type="region of interest" description="Disordered" evidence="2">
    <location>
        <begin position="212"/>
        <end position="287"/>
    </location>
</feature>
<dbReference type="GO" id="GO:0005856">
    <property type="term" value="C:cytoskeleton"/>
    <property type="evidence" value="ECO:0007669"/>
    <property type="project" value="UniProtKB-SubCell"/>
</dbReference>
<dbReference type="Gene3D" id="1.20.5.340">
    <property type="match status" value="1"/>
</dbReference>
<comment type="caution">
    <text evidence="4">The sequence shown here is derived from an EMBL/GenBank/DDBJ whole genome shotgun (WGS) entry which is preliminary data.</text>
</comment>
<evidence type="ECO:0000259" key="3">
    <source>
        <dbReference type="PROSITE" id="PS51082"/>
    </source>
</evidence>
<evidence type="ECO:0000313" key="4">
    <source>
        <dbReference type="EMBL" id="KAJ3223386.1"/>
    </source>
</evidence>
<feature type="domain" description="WH2" evidence="3">
    <location>
        <begin position="282"/>
        <end position="299"/>
    </location>
</feature>
<evidence type="ECO:0000256" key="1">
    <source>
        <dbReference type="ARBA" id="ARBA00006993"/>
    </source>
</evidence>
<protein>
    <recommendedName>
        <fullName evidence="3">WH2 domain-containing protein</fullName>
    </recommendedName>
</protein>
<name>A0AAD5U3N2_9FUNG</name>
<feature type="compositionally biased region" description="Low complexity" evidence="2">
    <location>
        <begin position="257"/>
        <end position="270"/>
    </location>
</feature>
<feature type="compositionally biased region" description="Pro residues" evidence="2">
    <location>
        <begin position="243"/>
        <end position="253"/>
    </location>
</feature>
<proteinExistence type="inferred from homology"/>
<dbReference type="AlphaFoldDB" id="A0AAD5U3N2"/>
<dbReference type="PANTHER" id="PTHR12902">
    <property type="entry name" value="WASP-1"/>
    <property type="match status" value="1"/>
</dbReference>
<dbReference type="GO" id="GO:0034237">
    <property type="term" value="F:protein kinase A regulatory subunit binding"/>
    <property type="evidence" value="ECO:0007669"/>
    <property type="project" value="TreeGrafter"/>
</dbReference>
<dbReference type="GO" id="GO:2000601">
    <property type="term" value="P:positive regulation of Arp2/3 complex-mediated actin nucleation"/>
    <property type="evidence" value="ECO:0007669"/>
    <property type="project" value="TreeGrafter"/>
</dbReference>
<dbReference type="InterPro" id="IPR003124">
    <property type="entry name" value="WH2_dom"/>
</dbReference>
<sequence>MPLPKRIISNKLNIRTLDFDQSPEVAQRKCAIAQIELITFQLAQLSAFSNEIFEDLMISASKVSNRIKKIKKRIHNIKETDLPNLNEIIEHQSKISLEKNFDWKLKPQMPCNFFTKETENVSIQKVYETCDSAPNLGSLDKFRNDQKSSLNFYTYPGFFVEEWKNIQQKENEERKQKRKAKKVLRQRQRAENVAELVVKKYNSHGEVILPGTPEVKKIKNSIPGSSPPPPPGIQGNISSTKNQPPPPPPPPGLPAFSSSAPNQGSSSNKSTEVSQKAEVSDARSGLMSDIKLGIKLKKVEEPVIKKVQQVPQNDVAAILMRRVALEMSDSESDGSDESDGDEWE</sequence>
<dbReference type="GO" id="GO:0071933">
    <property type="term" value="F:Arp2/3 complex binding"/>
    <property type="evidence" value="ECO:0007669"/>
    <property type="project" value="TreeGrafter"/>
</dbReference>
<evidence type="ECO:0000313" key="5">
    <source>
        <dbReference type="Proteomes" id="UP001211065"/>
    </source>
</evidence>
<reference evidence="4" key="1">
    <citation type="submission" date="2020-05" db="EMBL/GenBank/DDBJ databases">
        <title>Phylogenomic resolution of chytrid fungi.</title>
        <authorList>
            <person name="Stajich J.E."/>
            <person name="Amses K."/>
            <person name="Simmons R."/>
            <person name="Seto K."/>
            <person name="Myers J."/>
            <person name="Bonds A."/>
            <person name="Quandt C.A."/>
            <person name="Barry K."/>
            <person name="Liu P."/>
            <person name="Grigoriev I."/>
            <person name="Longcore J.E."/>
            <person name="James T.Y."/>
        </authorList>
    </citation>
    <scope>NUCLEOTIDE SEQUENCE</scope>
    <source>
        <strain evidence="4">JEL0476</strain>
    </source>
</reference>
<dbReference type="Gene3D" id="6.10.280.150">
    <property type="match status" value="2"/>
</dbReference>
<dbReference type="Proteomes" id="UP001211065">
    <property type="component" value="Unassembled WGS sequence"/>
</dbReference>
<dbReference type="EMBL" id="JADGJW010000132">
    <property type="protein sequence ID" value="KAJ3223386.1"/>
    <property type="molecule type" value="Genomic_DNA"/>
</dbReference>
<gene>
    <name evidence="4" type="ORF">HK099_001212</name>
</gene>
<accession>A0AAD5U3N2</accession>
<dbReference type="GO" id="GO:0030036">
    <property type="term" value="P:actin cytoskeleton organization"/>
    <property type="evidence" value="ECO:0007669"/>
    <property type="project" value="InterPro"/>
</dbReference>
<dbReference type="PANTHER" id="PTHR12902:SF1">
    <property type="entry name" value="WISKOTT-ALDRICH SYNDROME PROTEIN FAMILY MEMBER"/>
    <property type="match status" value="1"/>
</dbReference>
<dbReference type="PROSITE" id="PS51082">
    <property type="entry name" value="WH2"/>
    <property type="match status" value="1"/>
</dbReference>
<dbReference type="InterPro" id="IPR028288">
    <property type="entry name" value="SCAR/WAVE_fam"/>
</dbReference>
<evidence type="ECO:0000256" key="2">
    <source>
        <dbReference type="SAM" id="MobiDB-lite"/>
    </source>
</evidence>
<dbReference type="GO" id="GO:0003779">
    <property type="term" value="F:actin binding"/>
    <property type="evidence" value="ECO:0007669"/>
    <property type="project" value="UniProtKB-KW"/>
</dbReference>
<keyword evidence="5" id="KW-1185">Reference proteome</keyword>
<organism evidence="4 5">
    <name type="scientific">Clydaea vesicula</name>
    <dbReference type="NCBI Taxonomy" id="447962"/>
    <lineage>
        <taxon>Eukaryota</taxon>
        <taxon>Fungi</taxon>
        <taxon>Fungi incertae sedis</taxon>
        <taxon>Chytridiomycota</taxon>
        <taxon>Chytridiomycota incertae sedis</taxon>
        <taxon>Chytridiomycetes</taxon>
        <taxon>Lobulomycetales</taxon>
        <taxon>Lobulomycetaceae</taxon>
        <taxon>Clydaea</taxon>
    </lineage>
</organism>
<comment type="similarity">
    <text evidence="1">Belongs to the SCAR/WAVE family.</text>
</comment>